<dbReference type="Proteomes" id="UP000607653">
    <property type="component" value="Unassembled WGS sequence"/>
</dbReference>
<organism evidence="1 2">
    <name type="scientific">Nelumbo nucifera</name>
    <name type="common">Sacred lotus</name>
    <dbReference type="NCBI Taxonomy" id="4432"/>
    <lineage>
        <taxon>Eukaryota</taxon>
        <taxon>Viridiplantae</taxon>
        <taxon>Streptophyta</taxon>
        <taxon>Embryophyta</taxon>
        <taxon>Tracheophyta</taxon>
        <taxon>Spermatophyta</taxon>
        <taxon>Magnoliopsida</taxon>
        <taxon>Proteales</taxon>
        <taxon>Nelumbonaceae</taxon>
        <taxon>Nelumbo</taxon>
    </lineage>
</organism>
<dbReference type="AlphaFoldDB" id="A0A822Y7I3"/>
<comment type="caution">
    <text evidence="1">The sequence shown here is derived from an EMBL/GenBank/DDBJ whole genome shotgun (WGS) entry which is preliminary data.</text>
</comment>
<accession>A0A822Y7I3</accession>
<gene>
    <name evidence="1" type="ORF">HUJ06_029928</name>
</gene>
<evidence type="ECO:0000313" key="2">
    <source>
        <dbReference type="Proteomes" id="UP000607653"/>
    </source>
</evidence>
<proteinExistence type="predicted"/>
<keyword evidence="2" id="KW-1185">Reference proteome</keyword>
<sequence>MIQNIGMLNAQTKIAISFYVGSQGLTEFYLLMFSHYSRFMSTYVDVDTLKETIQTSTS</sequence>
<reference evidence="1 2" key="1">
    <citation type="journal article" date="2020" name="Mol. Biol. Evol.">
        <title>Distinct Expression and Methylation Patterns for Genes with Different Fates following a Single Whole-Genome Duplication in Flowering Plants.</title>
        <authorList>
            <person name="Shi T."/>
            <person name="Rahmani R.S."/>
            <person name="Gugger P.F."/>
            <person name="Wang M."/>
            <person name="Li H."/>
            <person name="Zhang Y."/>
            <person name="Li Z."/>
            <person name="Wang Q."/>
            <person name="Van de Peer Y."/>
            <person name="Marchal K."/>
            <person name="Chen J."/>
        </authorList>
    </citation>
    <scope>NUCLEOTIDE SEQUENCE [LARGE SCALE GENOMIC DNA]</scope>
    <source>
        <tissue evidence="1">Leaf</tissue>
    </source>
</reference>
<dbReference type="EMBL" id="DUZY01000002">
    <property type="protein sequence ID" value="DAD28460.1"/>
    <property type="molecule type" value="Genomic_DNA"/>
</dbReference>
<evidence type="ECO:0000313" key="1">
    <source>
        <dbReference type="EMBL" id="DAD28460.1"/>
    </source>
</evidence>
<name>A0A822Y7I3_NELNU</name>
<protein>
    <submittedName>
        <fullName evidence="1">Uncharacterized protein</fullName>
    </submittedName>
</protein>